<name>A0A2H3GXL9_FUSOX</name>
<evidence type="ECO:0000313" key="3">
    <source>
        <dbReference type="Proteomes" id="UP000219602"/>
    </source>
</evidence>
<sequence>MRCHIGPHRPRDDVARPRLQDQIDPIRSPGDDTCTTHFSVWSMLSEQLQQCSWYGLYIHGQGSRVRSRGAPAAHNAAVFTVSGYVAEPTIALLGTLSQAMIGVYRVDGMRLAS</sequence>
<feature type="region of interest" description="Disordered" evidence="1">
    <location>
        <begin position="1"/>
        <end position="28"/>
    </location>
</feature>
<proteinExistence type="predicted"/>
<accession>A0A2H3GXL9</accession>
<evidence type="ECO:0000256" key="1">
    <source>
        <dbReference type="SAM" id="MobiDB-lite"/>
    </source>
</evidence>
<protein>
    <submittedName>
        <fullName evidence="2">Uncharacterized protein</fullName>
    </submittedName>
</protein>
<dbReference type="Proteomes" id="UP000219602">
    <property type="component" value="Chromosome 7"/>
</dbReference>
<dbReference type="EMBL" id="MABQ02000005">
    <property type="protein sequence ID" value="PCD35357.1"/>
    <property type="molecule type" value="Genomic_DNA"/>
</dbReference>
<reference evidence="2 3" key="1">
    <citation type="journal article" date="2016" name="Environ. Microbiol.">
        <title>Effector profiles distinguish formae speciales of Fusarium oxysporum.</title>
        <authorList>
            <person name="van Dam P."/>
            <person name="Fokkens L."/>
            <person name="Schmidt S.M."/>
            <person name="Linmans J.H."/>
            <person name="Kistler H.C."/>
            <person name="Ma L.J."/>
            <person name="Rep M."/>
        </authorList>
    </citation>
    <scope>NUCLEOTIDE SEQUENCE [LARGE SCALE GENOMIC DNA]</scope>
    <source>
        <strain evidence="2 3">Forc016</strain>
    </source>
</reference>
<feature type="compositionally biased region" description="Basic and acidic residues" evidence="1">
    <location>
        <begin position="9"/>
        <end position="21"/>
    </location>
</feature>
<comment type="caution">
    <text evidence="2">The sequence shown here is derived from an EMBL/GenBank/DDBJ whole genome shotgun (WGS) entry which is preliminary data.</text>
</comment>
<organism evidence="2 3">
    <name type="scientific">Fusarium oxysporum f. sp. radicis-cucumerinum</name>
    <dbReference type="NCBI Taxonomy" id="327505"/>
    <lineage>
        <taxon>Eukaryota</taxon>
        <taxon>Fungi</taxon>
        <taxon>Dikarya</taxon>
        <taxon>Ascomycota</taxon>
        <taxon>Pezizomycotina</taxon>
        <taxon>Sordariomycetes</taxon>
        <taxon>Hypocreomycetidae</taxon>
        <taxon>Hypocreales</taxon>
        <taxon>Nectriaceae</taxon>
        <taxon>Fusarium</taxon>
        <taxon>Fusarium oxysporum species complex</taxon>
    </lineage>
</organism>
<dbReference type="AlphaFoldDB" id="A0A2H3GXL9"/>
<reference evidence="2 3" key="2">
    <citation type="journal article" date="2017" name="Sci. Rep.">
        <title>A mobile pathogenicity chromosome in Fusarium oxysporum for infection of multiple cucurbit species.</title>
        <authorList>
            <person name="van Dam P."/>
            <person name="Fokkens L."/>
            <person name="Ayukawa Y."/>
            <person name="van der Gragt M."/>
            <person name="Ter Horst A."/>
            <person name="Brankovics B."/>
            <person name="Houterman P.M."/>
            <person name="Arie T."/>
            <person name="Rep M."/>
        </authorList>
    </citation>
    <scope>NUCLEOTIDE SEQUENCE [LARGE SCALE GENOMIC DNA]</scope>
    <source>
        <strain evidence="2 3">Forc016</strain>
    </source>
</reference>
<gene>
    <name evidence="2" type="ORF">AU210_007931</name>
</gene>
<evidence type="ECO:0000313" key="2">
    <source>
        <dbReference type="EMBL" id="PCD35357.1"/>
    </source>
</evidence>